<dbReference type="Pfam" id="PF04451">
    <property type="entry name" value="Capsid_NCLDV"/>
    <property type="match status" value="1"/>
</dbReference>
<keyword evidence="7" id="KW-1185">Reference proteome</keyword>
<dbReference type="GO" id="GO:0005198">
    <property type="term" value="F:structural molecule activity"/>
    <property type="evidence" value="ECO:0007669"/>
    <property type="project" value="InterPro"/>
</dbReference>
<organism evidence="6 7">
    <name type="scientific">Ectocarpus siliculosus virus 1 (isolate New Zealand/Kaikoura/1988)</name>
    <name type="common">EsV-1</name>
    <dbReference type="NCBI Taxonomy" id="654926"/>
    <lineage>
        <taxon>Viruses</taxon>
        <taxon>Varidnaviria</taxon>
        <taxon>Bamfordvirae</taxon>
        <taxon>Nucleocytoviricota</taxon>
        <taxon>Megaviricetes</taxon>
        <taxon>Algavirales</taxon>
        <taxon>Phycodnaviridae</taxon>
        <taxon>Phaeovirus</taxon>
        <taxon>Phaeovirus unasiliculosus</taxon>
        <taxon>Ectocarpus siliculosus virus 1</taxon>
    </lineage>
</organism>
<dbReference type="KEGG" id="vg:920774"/>
<feature type="domain" description="Major capsid protein C-terminal" evidence="4">
    <location>
        <begin position="244"/>
        <end position="431"/>
    </location>
</feature>
<keyword evidence="2" id="KW-0167">Capsid protein</keyword>
<protein>
    <submittedName>
        <fullName evidence="6">EsV-1-116</fullName>
    </submittedName>
</protein>
<proteinExistence type="predicted"/>
<dbReference type="GO" id="GO:0019028">
    <property type="term" value="C:viral capsid"/>
    <property type="evidence" value="ECO:0007669"/>
    <property type="project" value="UniProtKB-KW"/>
</dbReference>
<dbReference type="SUPFAM" id="SSF49749">
    <property type="entry name" value="Group II dsDNA viruses VP"/>
    <property type="match status" value="2"/>
</dbReference>
<evidence type="ECO:0000313" key="7">
    <source>
        <dbReference type="Proteomes" id="UP000000864"/>
    </source>
</evidence>
<reference evidence="6 7" key="2">
    <citation type="journal article" date="1998" name="Adv. Virus Res.">
        <title>Viruses in marine brown algae.</title>
        <authorList>
            <person name="Muller D.G."/>
            <person name="Kapp M."/>
            <person name="Knippers R."/>
        </authorList>
    </citation>
    <scope>NUCLEOTIDE SEQUENCE [LARGE SCALE GENOMIC DNA]</scope>
    <source>
        <strain evidence="7">Isolate New Zealand/Kaikoura/1988</strain>
    </source>
</reference>
<reference evidence="6 7" key="4">
    <citation type="journal article" date="2000" name="Virology">
        <title>The brown algal virus EsV-1 particle contains a putative hybrid histidine kinase.</title>
        <authorList>
            <person name="Delaroque N."/>
            <person name="Wolf S."/>
            <person name="Muller D.G."/>
            <person name="Knippers R."/>
        </authorList>
    </citation>
    <scope>NUCLEOTIDE SEQUENCE [LARGE SCALE GENOMIC DNA]</scope>
    <source>
        <strain evidence="7">Isolate New Zealand/Kaikoura/1988</strain>
    </source>
</reference>
<evidence type="ECO:0000256" key="2">
    <source>
        <dbReference type="ARBA" id="ARBA00022561"/>
    </source>
</evidence>
<dbReference type="Gene3D" id="2.70.9.10">
    <property type="entry name" value="Adenovirus Type 2 Hexon, domain 4"/>
    <property type="match status" value="1"/>
</dbReference>
<sequence length="476" mass="53212">MTLFKSQHKRYTNFAEDFEENDFSAGTVGFGQRVSANVSRYGDLVSDVLLEVTLPAIQASESVVNGAGTEVADADKAAYWVNAIGYAIISEVEIEIGGTEVDTLYSEWMFLWEELTQRPGARLGEQIGKFAYSADVEEDMIEFASQERKLYVPLPFWFNKYWMEHGLSIPLIALTYHEIKIKVSFRPLADCCAVVYRESDPTWGDYWALAADKIPINTASASAMAASDMDARLLVSYVYLDQEERQAFASVQHEYLITTTQRQMHSITSASAKSDQLKLYFNHPSNALIWFVRPTDFKNLRRRFSVGHKDMFDFSLQKEDATVSMWGDVTDSVASASLTLNGHSRFPDSLPGLFFRQVQPALKWPNTPAGYTYLFTFAALGGVWNPTSTLNMSRIDHVQLELKYGDNIPTSDVIVFNEAYNLLVIKEGMGGEVKDPVVGILDAANRVSWGREAPLLSCGLTQERYSSPGALGLLVC</sequence>
<evidence type="ECO:0000313" key="6">
    <source>
        <dbReference type="EMBL" id="AAK14534.1"/>
    </source>
</evidence>
<dbReference type="Pfam" id="PF16903">
    <property type="entry name" value="Capsid_N"/>
    <property type="match status" value="1"/>
</dbReference>
<dbReference type="InterPro" id="IPR007542">
    <property type="entry name" value="MCP_C"/>
</dbReference>
<dbReference type="InterPro" id="IPR038519">
    <property type="entry name" value="MCP_C_sf"/>
</dbReference>
<name>Q8QNG3_ESV1K</name>
<dbReference type="EMBL" id="AF204951">
    <property type="protein sequence ID" value="AAK14534.1"/>
    <property type="molecule type" value="Genomic_DNA"/>
</dbReference>
<dbReference type="InterPro" id="IPR016112">
    <property type="entry name" value="VP_dsDNA_II"/>
</dbReference>
<gene>
    <name evidence="6" type="primary">ORF 116</name>
</gene>
<feature type="domain" description="Major capsid protein N-terminal" evidence="5">
    <location>
        <begin position="2"/>
        <end position="241"/>
    </location>
</feature>
<keyword evidence="3" id="KW-0946">Virion</keyword>
<dbReference type="Proteomes" id="UP000000864">
    <property type="component" value="Segment"/>
</dbReference>
<reference evidence="6 7" key="3">
    <citation type="journal article" date="2000" name="Virology">
        <title>Characterization and immunolocalization of major structural proteins in the brown algal virus EsV-1.</title>
        <authorList>
            <person name="Delaroque N."/>
            <person name="Wolf S."/>
            <person name="Muller D.G."/>
            <person name="Knippers R."/>
        </authorList>
    </citation>
    <scope>NUCLEOTIDE SEQUENCE [LARGE SCALE GENOMIC DNA]</scope>
    <source>
        <strain evidence="7">Isolate New Zealand/Kaikoura/1988</strain>
    </source>
</reference>
<evidence type="ECO:0000259" key="5">
    <source>
        <dbReference type="Pfam" id="PF16903"/>
    </source>
</evidence>
<organismHost>
    <name type="scientific">Ectocarpus siliculosus</name>
    <name type="common">Brown alga</name>
    <name type="synonym">Conferva siliculosa</name>
    <dbReference type="NCBI Taxonomy" id="2880"/>
</organismHost>
<evidence type="ECO:0000256" key="3">
    <source>
        <dbReference type="ARBA" id="ARBA00022844"/>
    </source>
</evidence>
<evidence type="ECO:0000256" key="1">
    <source>
        <dbReference type="ARBA" id="ARBA00004328"/>
    </source>
</evidence>
<evidence type="ECO:0000259" key="4">
    <source>
        <dbReference type="Pfam" id="PF04451"/>
    </source>
</evidence>
<comment type="subcellular location">
    <subcellularLocation>
        <location evidence="1">Virion</location>
    </subcellularLocation>
</comment>
<accession>Q8QNG3</accession>
<dbReference type="InterPro" id="IPR031654">
    <property type="entry name" value="Capsid_N"/>
</dbReference>
<reference evidence="6 7" key="1">
    <citation type="journal article" date="1995" name="Virology">
        <title>Coat protein of the Ectocarpus siliculosus virus.</title>
        <authorList>
            <person name="Klein M."/>
            <person name="Lanka S.T."/>
            <person name="Knippers R."/>
            <person name="Muller D.G."/>
        </authorList>
    </citation>
    <scope>NUCLEOTIDE SEQUENCE [LARGE SCALE GENOMIC DNA]</scope>
    <source>
        <strain evidence="7">Isolate New Zealand/Kaikoura/1988</strain>
    </source>
</reference>
<dbReference type="Gene3D" id="2.70.9.20">
    <property type="entry name" value="Major capsid protein Vp54"/>
    <property type="match status" value="1"/>
</dbReference>